<comment type="similarity">
    <text evidence="1">Belongs to the peptidase C40 family.</text>
</comment>
<dbReference type="PANTHER" id="PTHR47053:SF1">
    <property type="entry name" value="MUREIN DD-ENDOPEPTIDASE MEPH-RELATED"/>
    <property type="match status" value="1"/>
</dbReference>
<evidence type="ECO:0000256" key="2">
    <source>
        <dbReference type="ARBA" id="ARBA00022670"/>
    </source>
</evidence>
<dbReference type="GO" id="GO:0008234">
    <property type="term" value="F:cysteine-type peptidase activity"/>
    <property type="evidence" value="ECO:0007669"/>
    <property type="project" value="UniProtKB-KW"/>
</dbReference>
<dbReference type="SUPFAM" id="SSF54001">
    <property type="entry name" value="Cysteine proteinases"/>
    <property type="match status" value="1"/>
</dbReference>
<accession>A0A7G9GBW6</accession>
<sequence>MDRKKSGIICFIGAATILCFVVFVSISQEAQKQDPQKNVTESQKKQEESSEETAGVPDPEEETLPEATKEPEEETLSGPEIALVGDEVAASQSQNMAEAVRLIETAKEFLGTPHNYIGTSPSTGFSDLSYVTYCMKQAGIADFKVTSYDILYSRCLSESTETYLPGDLIFFEQGGNLCHVGIYLGNHRMIHCGTNVEQVELQEGWEEIIATFGRVCSYGTQPDREGDYEKYVQEN</sequence>
<evidence type="ECO:0000256" key="6">
    <source>
        <dbReference type="SAM" id="Phobius"/>
    </source>
</evidence>
<dbReference type="InterPro" id="IPR000064">
    <property type="entry name" value="NLP_P60_dom"/>
</dbReference>
<keyword evidence="6" id="KW-1133">Transmembrane helix</keyword>
<name>A0A7G9GBW6_9FIRM</name>
<feature type="transmembrane region" description="Helical" evidence="6">
    <location>
        <begin position="7"/>
        <end position="26"/>
    </location>
</feature>
<keyword evidence="6" id="KW-0472">Membrane</keyword>
<evidence type="ECO:0000313" key="8">
    <source>
        <dbReference type="EMBL" id="QNM08298.1"/>
    </source>
</evidence>
<evidence type="ECO:0000256" key="5">
    <source>
        <dbReference type="SAM" id="MobiDB-lite"/>
    </source>
</evidence>
<dbReference type="KEGG" id="whj:H9Q79_15650"/>
<feature type="domain" description="NlpC/P60" evidence="7">
    <location>
        <begin position="96"/>
        <end position="216"/>
    </location>
</feature>
<dbReference type="AlphaFoldDB" id="A0A7G9GBW6"/>
<dbReference type="Proteomes" id="UP000515860">
    <property type="component" value="Chromosome"/>
</dbReference>
<dbReference type="InterPro" id="IPR038765">
    <property type="entry name" value="Papain-like_cys_pep_sf"/>
</dbReference>
<dbReference type="EMBL" id="CP060635">
    <property type="protein sequence ID" value="QNM08298.1"/>
    <property type="molecule type" value="Genomic_DNA"/>
</dbReference>
<gene>
    <name evidence="8" type="ORF">H9Q79_15650</name>
</gene>
<keyword evidence="4" id="KW-0788">Thiol protease</keyword>
<keyword evidence="2" id="KW-0645">Protease</keyword>
<evidence type="ECO:0000313" key="9">
    <source>
        <dbReference type="Proteomes" id="UP000515860"/>
    </source>
</evidence>
<keyword evidence="3" id="KW-0378">Hydrolase</keyword>
<dbReference type="RefSeq" id="WP_118648495.1">
    <property type="nucleotide sequence ID" value="NZ_CP060635.1"/>
</dbReference>
<dbReference type="Gene3D" id="3.90.1720.10">
    <property type="entry name" value="endopeptidase domain like (from Nostoc punctiforme)"/>
    <property type="match status" value="1"/>
</dbReference>
<feature type="region of interest" description="Disordered" evidence="5">
    <location>
        <begin position="31"/>
        <end position="78"/>
    </location>
</feature>
<organism evidence="8 9">
    <name type="scientific">Wansuia hejianensis</name>
    <dbReference type="NCBI Taxonomy" id="2763667"/>
    <lineage>
        <taxon>Bacteria</taxon>
        <taxon>Bacillati</taxon>
        <taxon>Bacillota</taxon>
        <taxon>Clostridia</taxon>
        <taxon>Lachnospirales</taxon>
        <taxon>Lachnospiraceae</taxon>
        <taxon>Wansuia</taxon>
    </lineage>
</organism>
<keyword evidence="6" id="KW-0812">Transmembrane</keyword>
<dbReference type="PROSITE" id="PS51935">
    <property type="entry name" value="NLPC_P60"/>
    <property type="match status" value="1"/>
</dbReference>
<proteinExistence type="inferred from homology"/>
<dbReference type="InterPro" id="IPR051202">
    <property type="entry name" value="Peptidase_C40"/>
</dbReference>
<protein>
    <submittedName>
        <fullName evidence="8">C40 family peptidase</fullName>
    </submittedName>
</protein>
<dbReference type="GO" id="GO:0006508">
    <property type="term" value="P:proteolysis"/>
    <property type="evidence" value="ECO:0007669"/>
    <property type="project" value="UniProtKB-KW"/>
</dbReference>
<dbReference type="PANTHER" id="PTHR47053">
    <property type="entry name" value="MUREIN DD-ENDOPEPTIDASE MEPH-RELATED"/>
    <property type="match status" value="1"/>
</dbReference>
<keyword evidence="9" id="KW-1185">Reference proteome</keyword>
<evidence type="ECO:0000256" key="4">
    <source>
        <dbReference type="ARBA" id="ARBA00022807"/>
    </source>
</evidence>
<evidence type="ECO:0000256" key="3">
    <source>
        <dbReference type="ARBA" id="ARBA00022801"/>
    </source>
</evidence>
<dbReference type="Pfam" id="PF00877">
    <property type="entry name" value="NLPC_P60"/>
    <property type="match status" value="1"/>
</dbReference>
<evidence type="ECO:0000259" key="7">
    <source>
        <dbReference type="PROSITE" id="PS51935"/>
    </source>
</evidence>
<reference evidence="8 9" key="1">
    <citation type="submission" date="2020-08" db="EMBL/GenBank/DDBJ databases">
        <authorList>
            <person name="Liu C."/>
            <person name="Sun Q."/>
        </authorList>
    </citation>
    <scope>NUCLEOTIDE SEQUENCE [LARGE SCALE GENOMIC DNA]</scope>
    <source>
        <strain evidence="8 9">NSJ-29</strain>
    </source>
</reference>
<evidence type="ECO:0000256" key="1">
    <source>
        <dbReference type="ARBA" id="ARBA00007074"/>
    </source>
</evidence>